<dbReference type="OrthoDB" id="5416097at2759"/>
<organism evidence="3 4">
    <name type="scientific">Aspergillus glaucus CBS 516.65</name>
    <dbReference type="NCBI Taxonomy" id="1160497"/>
    <lineage>
        <taxon>Eukaryota</taxon>
        <taxon>Fungi</taxon>
        <taxon>Dikarya</taxon>
        <taxon>Ascomycota</taxon>
        <taxon>Pezizomycotina</taxon>
        <taxon>Eurotiomycetes</taxon>
        <taxon>Eurotiomycetidae</taxon>
        <taxon>Eurotiales</taxon>
        <taxon>Aspergillaceae</taxon>
        <taxon>Aspergillus</taxon>
        <taxon>Aspergillus subgen. Aspergillus</taxon>
    </lineage>
</organism>
<dbReference type="STRING" id="1160497.A0A1L9VN98"/>
<gene>
    <name evidence="3" type="ORF">ASPGLDRAFT_1346842</name>
</gene>
<sequence length="207" mass="23696">MEEETEDEEDDDDEEGVEEEEEEKEHETDIEESSVDGDSEFEMDKLDCNLMATSLAGGIRGIKLSETWTAGLPQFANPVEDQHRCRDLTVQDTEAEDQAHTRDKERCIITGTGGPLNITHIYPPSLIPHTESTSMVGFWSVLKCFWPRKKVNSWKGAVLDQKGTESLANMLTLSPTVRKQWEKCYLALKPIIISKKRRRLTLEFHWL</sequence>
<accession>A0A1L9VN98</accession>
<feature type="domain" description="HNH nuclease" evidence="2">
    <location>
        <begin position="107"/>
        <end position="188"/>
    </location>
</feature>
<dbReference type="Pfam" id="PF13391">
    <property type="entry name" value="HNH_2"/>
    <property type="match status" value="1"/>
</dbReference>
<name>A0A1L9VN98_ASPGL</name>
<feature type="region of interest" description="Disordered" evidence="1">
    <location>
        <begin position="1"/>
        <end position="38"/>
    </location>
</feature>
<keyword evidence="4" id="KW-1185">Reference proteome</keyword>
<dbReference type="InterPro" id="IPR003615">
    <property type="entry name" value="HNH_nuc"/>
</dbReference>
<dbReference type="EMBL" id="KV878894">
    <property type="protein sequence ID" value="OJJ85395.1"/>
    <property type="molecule type" value="Genomic_DNA"/>
</dbReference>
<proteinExistence type="predicted"/>
<evidence type="ECO:0000259" key="2">
    <source>
        <dbReference type="Pfam" id="PF13391"/>
    </source>
</evidence>
<dbReference type="GeneID" id="34457578"/>
<dbReference type="VEuPathDB" id="FungiDB:ASPGLDRAFT_1346842"/>
<evidence type="ECO:0000256" key="1">
    <source>
        <dbReference type="SAM" id="MobiDB-lite"/>
    </source>
</evidence>
<reference evidence="4" key="1">
    <citation type="journal article" date="2017" name="Genome Biol.">
        <title>Comparative genomics reveals high biological diversity and specific adaptations in the industrially and medically important fungal genus Aspergillus.</title>
        <authorList>
            <person name="de Vries R.P."/>
            <person name="Riley R."/>
            <person name="Wiebenga A."/>
            <person name="Aguilar-Osorio G."/>
            <person name="Amillis S."/>
            <person name="Uchima C.A."/>
            <person name="Anderluh G."/>
            <person name="Asadollahi M."/>
            <person name="Askin M."/>
            <person name="Barry K."/>
            <person name="Battaglia E."/>
            <person name="Bayram O."/>
            <person name="Benocci T."/>
            <person name="Braus-Stromeyer S.A."/>
            <person name="Caldana C."/>
            <person name="Canovas D."/>
            <person name="Cerqueira G.C."/>
            <person name="Chen F."/>
            <person name="Chen W."/>
            <person name="Choi C."/>
            <person name="Clum A."/>
            <person name="Dos Santos R.A."/>
            <person name="Damasio A.R."/>
            <person name="Diallinas G."/>
            <person name="Emri T."/>
            <person name="Fekete E."/>
            <person name="Flipphi M."/>
            <person name="Freyberg S."/>
            <person name="Gallo A."/>
            <person name="Gournas C."/>
            <person name="Habgood R."/>
            <person name="Hainaut M."/>
            <person name="Harispe M.L."/>
            <person name="Henrissat B."/>
            <person name="Hilden K.S."/>
            <person name="Hope R."/>
            <person name="Hossain A."/>
            <person name="Karabika E."/>
            <person name="Karaffa L."/>
            <person name="Karanyi Z."/>
            <person name="Krasevec N."/>
            <person name="Kuo A."/>
            <person name="Kusch H."/>
            <person name="LaButti K."/>
            <person name="Lagendijk E.L."/>
            <person name="Lapidus A."/>
            <person name="Levasseur A."/>
            <person name="Lindquist E."/>
            <person name="Lipzen A."/>
            <person name="Logrieco A.F."/>
            <person name="MacCabe A."/>
            <person name="Maekelae M.R."/>
            <person name="Malavazi I."/>
            <person name="Melin P."/>
            <person name="Meyer V."/>
            <person name="Mielnichuk N."/>
            <person name="Miskei M."/>
            <person name="Molnar A.P."/>
            <person name="Mule G."/>
            <person name="Ngan C.Y."/>
            <person name="Orejas M."/>
            <person name="Orosz E."/>
            <person name="Ouedraogo J.P."/>
            <person name="Overkamp K.M."/>
            <person name="Park H.-S."/>
            <person name="Perrone G."/>
            <person name="Piumi F."/>
            <person name="Punt P.J."/>
            <person name="Ram A.F."/>
            <person name="Ramon A."/>
            <person name="Rauscher S."/>
            <person name="Record E."/>
            <person name="Riano-Pachon D.M."/>
            <person name="Robert V."/>
            <person name="Roehrig J."/>
            <person name="Ruller R."/>
            <person name="Salamov A."/>
            <person name="Salih N.S."/>
            <person name="Samson R.A."/>
            <person name="Sandor E."/>
            <person name="Sanguinetti M."/>
            <person name="Schuetze T."/>
            <person name="Sepcic K."/>
            <person name="Shelest E."/>
            <person name="Sherlock G."/>
            <person name="Sophianopoulou V."/>
            <person name="Squina F.M."/>
            <person name="Sun H."/>
            <person name="Susca A."/>
            <person name="Todd R.B."/>
            <person name="Tsang A."/>
            <person name="Unkles S.E."/>
            <person name="van de Wiele N."/>
            <person name="van Rossen-Uffink D."/>
            <person name="Oliveira J.V."/>
            <person name="Vesth T.C."/>
            <person name="Visser J."/>
            <person name="Yu J.-H."/>
            <person name="Zhou M."/>
            <person name="Andersen M.R."/>
            <person name="Archer D.B."/>
            <person name="Baker S.E."/>
            <person name="Benoit I."/>
            <person name="Brakhage A.A."/>
            <person name="Braus G.H."/>
            <person name="Fischer R."/>
            <person name="Frisvad J.C."/>
            <person name="Goldman G.H."/>
            <person name="Houbraken J."/>
            <person name="Oakley B."/>
            <person name="Pocsi I."/>
            <person name="Scazzocchio C."/>
            <person name="Seiboth B."/>
            <person name="vanKuyk P.A."/>
            <person name="Wortman J."/>
            <person name="Dyer P.S."/>
            <person name="Grigoriev I.V."/>
        </authorList>
    </citation>
    <scope>NUCLEOTIDE SEQUENCE [LARGE SCALE GENOMIC DNA]</scope>
    <source>
        <strain evidence="4">CBS 516.65</strain>
    </source>
</reference>
<dbReference type="RefSeq" id="XP_022402093.1">
    <property type="nucleotide sequence ID" value="XM_022541317.1"/>
</dbReference>
<dbReference type="AlphaFoldDB" id="A0A1L9VN98"/>
<protein>
    <recommendedName>
        <fullName evidence="2">HNH nuclease domain-containing protein</fullName>
    </recommendedName>
</protein>
<dbReference type="Proteomes" id="UP000184300">
    <property type="component" value="Unassembled WGS sequence"/>
</dbReference>
<evidence type="ECO:0000313" key="4">
    <source>
        <dbReference type="Proteomes" id="UP000184300"/>
    </source>
</evidence>
<evidence type="ECO:0000313" key="3">
    <source>
        <dbReference type="EMBL" id="OJJ85395.1"/>
    </source>
</evidence>